<sequence>MLILDTMYFVKATGLTRVSSSITILLVVLATVSATIMTDLGALSVATQNNSLLYRNPEAGDMTVTYRQLATNFEKAMAKCGKVTNATISGRWNYCIGKARSYIVNTLSSYFGSSDVIHTITDCTKPCNTHCFTIKENGYYYNFCFYVFTKYGNSCSFYNTEDLIDATVAAIQDQKISYRGSLKVGSCATIYKSGSSVIYVKWKLSGSDVYFENIWCEGVEGWGVPSPNVGNTGTNC</sequence>
<dbReference type="Proteomes" id="UP001433508">
    <property type="component" value="Unassembled WGS sequence"/>
</dbReference>
<organism evidence="1 2">
    <name type="scientific">Lipomyces kononenkoae</name>
    <name type="common">Yeast</name>
    <dbReference type="NCBI Taxonomy" id="34357"/>
    <lineage>
        <taxon>Eukaryota</taxon>
        <taxon>Fungi</taxon>
        <taxon>Dikarya</taxon>
        <taxon>Ascomycota</taxon>
        <taxon>Saccharomycotina</taxon>
        <taxon>Lipomycetes</taxon>
        <taxon>Lipomycetales</taxon>
        <taxon>Lipomycetaceae</taxon>
        <taxon>Lipomyces</taxon>
    </lineage>
</organism>
<reference evidence="2" key="1">
    <citation type="journal article" date="2024" name="Front. Bioeng. Biotechnol.">
        <title>Genome-scale model development and genomic sequencing of the oleaginous clade Lipomyces.</title>
        <authorList>
            <person name="Czajka J.J."/>
            <person name="Han Y."/>
            <person name="Kim J."/>
            <person name="Mondo S.J."/>
            <person name="Hofstad B.A."/>
            <person name="Robles A."/>
            <person name="Haridas S."/>
            <person name="Riley R."/>
            <person name="LaButti K."/>
            <person name="Pangilinan J."/>
            <person name="Andreopoulos W."/>
            <person name="Lipzen A."/>
            <person name="Yan J."/>
            <person name="Wang M."/>
            <person name="Ng V."/>
            <person name="Grigoriev I.V."/>
            <person name="Spatafora J.W."/>
            <person name="Magnuson J.K."/>
            <person name="Baker S.E."/>
            <person name="Pomraning K.R."/>
        </authorList>
    </citation>
    <scope>NUCLEOTIDE SEQUENCE [LARGE SCALE GENOMIC DNA]</scope>
    <source>
        <strain evidence="2">CBS 7786</strain>
    </source>
</reference>
<proteinExistence type="predicted"/>
<evidence type="ECO:0000313" key="1">
    <source>
        <dbReference type="EMBL" id="KAK9237467.1"/>
    </source>
</evidence>
<dbReference type="EMBL" id="MU971369">
    <property type="protein sequence ID" value="KAK9237467.1"/>
    <property type="molecule type" value="Genomic_DNA"/>
</dbReference>
<name>A0ACC3T0S7_LIPKO</name>
<gene>
    <name evidence="1" type="ORF">V1525DRAFT_162628</name>
</gene>
<evidence type="ECO:0000313" key="2">
    <source>
        <dbReference type="Proteomes" id="UP001433508"/>
    </source>
</evidence>
<keyword evidence="2" id="KW-1185">Reference proteome</keyword>
<protein>
    <submittedName>
        <fullName evidence="1">Uncharacterized protein</fullName>
    </submittedName>
</protein>
<comment type="caution">
    <text evidence="1">The sequence shown here is derived from an EMBL/GenBank/DDBJ whole genome shotgun (WGS) entry which is preliminary data.</text>
</comment>
<accession>A0ACC3T0S7</accession>